<dbReference type="CDD" id="cd01392">
    <property type="entry name" value="HTH_LacI"/>
    <property type="match status" value="1"/>
</dbReference>
<name>A0A3A9VRG6_9ACTN</name>
<dbReference type="AlphaFoldDB" id="A0A3A9VRG6"/>
<evidence type="ECO:0000256" key="1">
    <source>
        <dbReference type="ARBA" id="ARBA00023015"/>
    </source>
</evidence>
<dbReference type="EMBL" id="RBDY01000056">
    <property type="protein sequence ID" value="RKN13059.1"/>
    <property type="molecule type" value="Genomic_DNA"/>
</dbReference>
<dbReference type="CDD" id="cd06267">
    <property type="entry name" value="PBP1_LacI_sugar_binding-like"/>
    <property type="match status" value="1"/>
</dbReference>
<evidence type="ECO:0000259" key="4">
    <source>
        <dbReference type="PROSITE" id="PS50932"/>
    </source>
</evidence>
<sequence>MQKDPTGRRPPGAAARARVTLRDVAREAGVSYATASRAIHPGSRKVNEAARDRVLAVALRLNYTPHFPAQAVARGSTATVALAVSDIADPYFSLLAAGARAAADEAGLTLTLAMSGRDPGRELDIVRRLRGQRPRVIVVAGSRVAESPHREALVEELRAFERGGGRVALISQPDLPFPTVSLDNRDAGRQLAVALAERGYRRVAVISGPAGLRTSADRVEGLARGAADAGIALAQRDVVEGEFTREGGHAGALALVERGLGGIDAIVAVTDVMAVGAMSALRDAGVVPGRDVGVAGFDDIPMAVDVTPELTTVAAPLGPMGARAVRLALAGPAAPMTETAVTGVVLRASTPGPGQSGLSDLSGLSGV</sequence>
<comment type="caution">
    <text evidence="5">The sequence shown here is derived from an EMBL/GenBank/DDBJ whole genome shotgun (WGS) entry which is preliminary data.</text>
</comment>
<gene>
    <name evidence="6" type="ORF">D7318_31990</name>
    <name evidence="5" type="ORF">D7319_32115</name>
</gene>
<evidence type="ECO:0000313" key="8">
    <source>
        <dbReference type="Proteomes" id="UP000275024"/>
    </source>
</evidence>
<dbReference type="InterPro" id="IPR010982">
    <property type="entry name" value="Lambda_DNA-bd_dom_sf"/>
</dbReference>
<evidence type="ECO:0000256" key="2">
    <source>
        <dbReference type="ARBA" id="ARBA00023125"/>
    </source>
</evidence>
<dbReference type="SMART" id="SM00354">
    <property type="entry name" value="HTH_LACI"/>
    <property type="match status" value="1"/>
</dbReference>
<evidence type="ECO:0000313" key="7">
    <source>
        <dbReference type="Proteomes" id="UP000268652"/>
    </source>
</evidence>
<organism evidence="5 8">
    <name type="scientific">Streptomyces radicis</name>
    <dbReference type="NCBI Taxonomy" id="1750517"/>
    <lineage>
        <taxon>Bacteria</taxon>
        <taxon>Bacillati</taxon>
        <taxon>Actinomycetota</taxon>
        <taxon>Actinomycetes</taxon>
        <taxon>Kitasatosporales</taxon>
        <taxon>Streptomycetaceae</taxon>
        <taxon>Streptomyces</taxon>
    </lineage>
</organism>
<dbReference type="EMBL" id="RBDX01000057">
    <property type="protein sequence ID" value="RKN03142.1"/>
    <property type="molecule type" value="Genomic_DNA"/>
</dbReference>
<keyword evidence="3" id="KW-0804">Transcription</keyword>
<protein>
    <submittedName>
        <fullName evidence="5">LacI family transcriptional regulator</fullName>
    </submittedName>
</protein>
<accession>A0A3A9VRG6</accession>
<dbReference type="PANTHER" id="PTHR30146">
    <property type="entry name" value="LACI-RELATED TRANSCRIPTIONAL REPRESSOR"/>
    <property type="match status" value="1"/>
</dbReference>
<feature type="domain" description="HTH lacI-type" evidence="4">
    <location>
        <begin position="19"/>
        <end position="74"/>
    </location>
</feature>
<dbReference type="GO" id="GO:0000976">
    <property type="term" value="F:transcription cis-regulatory region binding"/>
    <property type="evidence" value="ECO:0007669"/>
    <property type="project" value="TreeGrafter"/>
</dbReference>
<proteinExistence type="predicted"/>
<evidence type="ECO:0000313" key="6">
    <source>
        <dbReference type="EMBL" id="RKN13059.1"/>
    </source>
</evidence>
<dbReference type="InterPro" id="IPR000843">
    <property type="entry name" value="HTH_LacI"/>
</dbReference>
<dbReference type="InterPro" id="IPR046335">
    <property type="entry name" value="LacI/GalR-like_sensor"/>
</dbReference>
<keyword evidence="1" id="KW-0805">Transcription regulation</keyword>
<dbReference type="Proteomes" id="UP000268652">
    <property type="component" value="Unassembled WGS sequence"/>
</dbReference>
<dbReference type="SUPFAM" id="SSF47413">
    <property type="entry name" value="lambda repressor-like DNA-binding domains"/>
    <property type="match status" value="1"/>
</dbReference>
<dbReference type="GO" id="GO:0003700">
    <property type="term" value="F:DNA-binding transcription factor activity"/>
    <property type="evidence" value="ECO:0007669"/>
    <property type="project" value="TreeGrafter"/>
</dbReference>
<dbReference type="Gene3D" id="3.40.50.2300">
    <property type="match status" value="2"/>
</dbReference>
<dbReference type="PROSITE" id="PS50932">
    <property type="entry name" value="HTH_LACI_2"/>
    <property type="match status" value="1"/>
</dbReference>
<keyword evidence="7" id="KW-1185">Reference proteome</keyword>
<keyword evidence="2" id="KW-0238">DNA-binding</keyword>
<dbReference type="PANTHER" id="PTHR30146:SF153">
    <property type="entry name" value="LACTOSE OPERON REPRESSOR"/>
    <property type="match status" value="1"/>
</dbReference>
<evidence type="ECO:0000256" key="3">
    <source>
        <dbReference type="ARBA" id="ARBA00023163"/>
    </source>
</evidence>
<dbReference type="Proteomes" id="UP000275024">
    <property type="component" value="Unassembled WGS sequence"/>
</dbReference>
<dbReference type="Gene3D" id="1.10.260.40">
    <property type="entry name" value="lambda repressor-like DNA-binding domains"/>
    <property type="match status" value="1"/>
</dbReference>
<dbReference type="InterPro" id="IPR028082">
    <property type="entry name" value="Peripla_BP_I"/>
</dbReference>
<dbReference type="OrthoDB" id="3226810at2"/>
<dbReference type="Pfam" id="PF00356">
    <property type="entry name" value="LacI"/>
    <property type="match status" value="1"/>
</dbReference>
<evidence type="ECO:0000313" key="5">
    <source>
        <dbReference type="EMBL" id="RKN03142.1"/>
    </source>
</evidence>
<dbReference type="PROSITE" id="PS00356">
    <property type="entry name" value="HTH_LACI_1"/>
    <property type="match status" value="1"/>
</dbReference>
<dbReference type="Pfam" id="PF13377">
    <property type="entry name" value="Peripla_BP_3"/>
    <property type="match status" value="1"/>
</dbReference>
<dbReference type="RefSeq" id="WP_120700755.1">
    <property type="nucleotide sequence ID" value="NZ_RBDX01000057.1"/>
</dbReference>
<dbReference type="SUPFAM" id="SSF53822">
    <property type="entry name" value="Periplasmic binding protein-like I"/>
    <property type="match status" value="1"/>
</dbReference>
<reference evidence="7 8" key="1">
    <citation type="submission" date="2018-09" db="EMBL/GenBank/DDBJ databases">
        <title>Streptomyces sp. nov. DS1-2, an endophytic actinomycete isolated from roots of Dendrobium scabrilingue.</title>
        <authorList>
            <person name="Kuncharoen N."/>
            <person name="Kudo T."/>
            <person name="Ohkuma M."/>
            <person name="Yuki M."/>
            <person name="Tanasupawat S."/>
        </authorList>
    </citation>
    <scope>NUCLEOTIDE SEQUENCE [LARGE SCALE GENOMIC DNA]</scope>
    <source>
        <strain evidence="5 8">AZ1-7</strain>
        <strain evidence="6 7">DS1-2</strain>
    </source>
</reference>